<comment type="caution">
    <text evidence="3">The sequence shown here is derived from an EMBL/GenBank/DDBJ whole genome shotgun (WGS) entry which is preliminary data.</text>
</comment>
<name>A0A8H6K161_9PEZI</name>
<feature type="transmembrane region" description="Helical" evidence="1">
    <location>
        <begin position="186"/>
        <end position="206"/>
    </location>
</feature>
<reference evidence="3" key="1">
    <citation type="journal article" date="2020" name="Phytopathology">
        <title>Genome Sequence Resources of Colletotrichum truncatum, C. plurivorum, C. musicola, and C. sojae: Four Species Pathogenic to Soybean (Glycine max).</title>
        <authorList>
            <person name="Rogerio F."/>
            <person name="Boufleur T.R."/>
            <person name="Ciampi-Guillardi M."/>
            <person name="Sukno S.A."/>
            <person name="Thon M.R."/>
            <person name="Massola Junior N.S."/>
            <person name="Baroncelli R."/>
        </authorList>
    </citation>
    <scope>NUCLEOTIDE SEQUENCE</scope>
    <source>
        <strain evidence="3">LFN00145</strain>
    </source>
</reference>
<evidence type="ECO:0000256" key="2">
    <source>
        <dbReference type="SAM" id="SignalP"/>
    </source>
</evidence>
<sequence length="231" mass="24595">MRFFNFGLVALSGLFATGLAAPAAQGEIKARELASVEVDVLDTRAEQVIFTKIQTTIVEVKKHTSIINSTVEEVGACGPCAAQKKEKIVSLVKSEITIVVGLIHALVGEVVELLSDAVEIVEEDKQKIVGLVLELIFEIIYTIQSVLKTLSITIFELLGPLVFVLLTVIGHLLTTLNVLVEGLLQLVFQLLGSVIHLLVEVLAGLLPTVLGIVGGVLSQLDLGGLICGLLN</sequence>
<evidence type="ECO:0000256" key="1">
    <source>
        <dbReference type="SAM" id="Phobius"/>
    </source>
</evidence>
<gene>
    <name evidence="3" type="ORF">CPLU01_11658</name>
</gene>
<accession>A0A8H6K161</accession>
<feature type="transmembrane region" description="Helical" evidence="1">
    <location>
        <begin position="157"/>
        <end position="179"/>
    </location>
</feature>
<feature type="chain" id="PRO_5034022094" evidence="2">
    <location>
        <begin position="21"/>
        <end position="231"/>
    </location>
</feature>
<keyword evidence="4" id="KW-1185">Reference proteome</keyword>
<proteinExistence type="predicted"/>
<organism evidence="3 4">
    <name type="scientific">Colletotrichum plurivorum</name>
    <dbReference type="NCBI Taxonomy" id="2175906"/>
    <lineage>
        <taxon>Eukaryota</taxon>
        <taxon>Fungi</taxon>
        <taxon>Dikarya</taxon>
        <taxon>Ascomycota</taxon>
        <taxon>Pezizomycotina</taxon>
        <taxon>Sordariomycetes</taxon>
        <taxon>Hypocreomycetidae</taxon>
        <taxon>Glomerellales</taxon>
        <taxon>Glomerellaceae</taxon>
        <taxon>Colletotrichum</taxon>
        <taxon>Colletotrichum orchidearum species complex</taxon>
    </lineage>
</organism>
<dbReference type="AlphaFoldDB" id="A0A8H6K161"/>
<dbReference type="Proteomes" id="UP000654918">
    <property type="component" value="Unassembled WGS sequence"/>
</dbReference>
<keyword evidence="1" id="KW-1133">Transmembrane helix</keyword>
<evidence type="ECO:0000313" key="3">
    <source>
        <dbReference type="EMBL" id="KAF6823034.1"/>
    </source>
</evidence>
<keyword evidence="2" id="KW-0732">Signal</keyword>
<keyword evidence="1" id="KW-0472">Membrane</keyword>
<feature type="signal peptide" evidence="2">
    <location>
        <begin position="1"/>
        <end position="20"/>
    </location>
</feature>
<evidence type="ECO:0000313" key="4">
    <source>
        <dbReference type="Proteomes" id="UP000654918"/>
    </source>
</evidence>
<keyword evidence="1" id="KW-0812">Transmembrane</keyword>
<protein>
    <submittedName>
        <fullName evidence="3">Uncharacterized protein</fullName>
    </submittedName>
</protein>
<dbReference type="EMBL" id="WIGO01000222">
    <property type="protein sequence ID" value="KAF6823034.1"/>
    <property type="molecule type" value="Genomic_DNA"/>
</dbReference>